<dbReference type="SUPFAM" id="SSF53720">
    <property type="entry name" value="ALDH-like"/>
    <property type="match status" value="1"/>
</dbReference>
<dbReference type="Proteomes" id="UP001197247">
    <property type="component" value="Unassembled WGS sequence"/>
</dbReference>
<dbReference type="Gene3D" id="3.40.605.10">
    <property type="entry name" value="Aldehyde Dehydrogenase, Chain A, domain 1"/>
    <property type="match status" value="1"/>
</dbReference>
<protein>
    <submittedName>
        <fullName evidence="3">Aldehyde dehydrogenase</fullName>
    </submittedName>
</protein>
<evidence type="ECO:0000259" key="2">
    <source>
        <dbReference type="Pfam" id="PF00171"/>
    </source>
</evidence>
<feature type="domain" description="Aldehyde dehydrogenase" evidence="2">
    <location>
        <begin position="30"/>
        <end position="479"/>
    </location>
</feature>
<dbReference type="InterPro" id="IPR016161">
    <property type="entry name" value="Ald_DH/histidinol_DH"/>
</dbReference>
<name>A0ABS5TEW2_9ACTN</name>
<dbReference type="Gene3D" id="3.40.309.10">
    <property type="entry name" value="Aldehyde Dehydrogenase, Chain A, domain 2"/>
    <property type="match status" value="1"/>
</dbReference>
<dbReference type="EMBL" id="JAHBAY010000004">
    <property type="protein sequence ID" value="MBT0769627.1"/>
    <property type="molecule type" value="Genomic_DNA"/>
</dbReference>
<dbReference type="CDD" id="cd07078">
    <property type="entry name" value="ALDH"/>
    <property type="match status" value="1"/>
</dbReference>
<dbReference type="InterPro" id="IPR015590">
    <property type="entry name" value="Aldehyde_DH_dom"/>
</dbReference>
<comment type="caution">
    <text evidence="3">The sequence shown here is derived from an EMBL/GenBank/DDBJ whole genome shotgun (WGS) entry which is preliminary data.</text>
</comment>
<keyword evidence="1" id="KW-0560">Oxidoreductase</keyword>
<sequence>MHELLPSAGLFSGSQILQWIAGESRPGGGKDLPLTDAVTGSKRGDLRASSPGDVDSAVTSAAQAFPRWRHTPASERAAALREAAATVRAHTGELGRILSRDTGRLLGQATDSAAVAADLLDEAAVTGVLEAGRSLAGNPLAVDAVRREPRGPVAVLTPWNDPYPAAAGLLAAALVTGNTVVHKPSERSPAAGWALASLIAARLPAGVLNVLAGDGEVGAALVADPRVAVVAHIGSTATGRDIARVVGGRGGRVLLENGGKDPIVVDSGVDPRWAAEQIAIGAFTNTGQLCTSVERVYLHRDVAEAVTAELVRIAEAMVTGDPGASGTDLGPLVDERQLAVVARHVDEAVAAGATCLTGGRRLDRPGCFYPPTVLTGCRPDLAVMREETFGPVAAIMTVPDFDEALKAADDTDYGLAATVLTPSTAHALRAAAEIDAGTVKVNAVFGGAPGGSADPRRGSGHGPGFGPALLGEFTALKAVHIEAAP</sequence>
<evidence type="ECO:0000313" key="3">
    <source>
        <dbReference type="EMBL" id="MBT0769627.1"/>
    </source>
</evidence>
<reference evidence="3 4" key="1">
    <citation type="submission" date="2021-05" db="EMBL/GenBank/DDBJ databases">
        <title>Kineosporia and Streptomyces sp. nov. two new marine actinobacteria isolated from Coral.</title>
        <authorList>
            <person name="Buangrab K."/>
            <person name="Sutthacheep M."/>
            <person name="Yeemin T."/>
            <person name="Harunari E."/>
            <person name="Igarashi Y."/>
            <person name="Kanchanasin P."/>
            <person name="Tanasupawat S."/>
            <person name="Phongsopitanun W."/>
        </authorList>
    </citation>
    <scope>NUCLEOTIDE SEQUENCE [LARGE SCALE GENOMIC DNA]</scope>
    <source>
        <strain evidence="3 4">J2-2</strain>
    </source>
</reference>
<organism evidence="3 4">
    <name type="scientific">Kineosporia corallincola</name>
    <dbReference type="NCBI Taxonomy" id="2835133"/>
    <lineage>
        <taxon>Bacteria</taxon>
        <taxon>Bacillati</taxon>
        <taxon>Actinomycetota</taxon>
        <taxon>Actinomycetes</taxon>
        <taxon>Kineosporiales</taxon>
        <taxon>Kineosporiaceae</taxon>
        <taxon>Kineosporia</taxon>
    </lineage>
</organism>
<evidence type="ECO:0000256" key="1">
    <source>
        <dbReference type="ARBA" id="ARBA00023002"/>
    </source>
</evidence>
<accession>A0ABS5TEW2</accession>
<dbReference type="InterPro" id="IPR016162">
    <property type="entry name" value="Ald_DH_N"/>
</dbReference>
<dbReference type="PANTHER" id="PTHR11699">
    <property type="entry name" value="ALDEHYDE DEHYDROGENASE-RELATED"/>
    <property type="match status" value="1"/>
</dbReference>
<dbReference type="RefSeq" id="WP_214155926.1">
    <property type="nucleotide sequence ID" value="NZ_JAHBAY010000004.1"/>
</dbReference>
<keyword evidence="4" id="KW-1185">Reference proteome</keyword>
<dbReference type="InterPro" id="IPR016163">
    <property type="entry name" value="Ald_DH_C"/>
</dbReference>
<gene>
    <name evidence="3" type="ORF">KIH74_11885</name>
</gene>
<proteinExistence type="predicted"/>
<evidence type="ECO:0000313" key="4">
    <source>
        <dbReference type="Proteomes" id="UP001197247"/>
    </source>
</evidence>
<dbReference type="Pfam" id="PF00171">
    <property type="entry name" value="Aldedh"/>
    <property type="match status" value="1"/>
</dbReference>